<sequence length="288" mass="30088">MTFSIVARSADGRAHGVAVASKFLGVGSAVPAAEADVGALATQSYANLAYRPQGLALLRTGVDAAGVVAGLTAADPGRTQRQLGVVGRDGAGATFTGAECMDWAGGRAGDGYAIQGNILAGEQVVAEMERAWLAGDPDAELADRLLAALLAGDRTGGDRRGRQSAALLVVERDRGYGGTGDVAVDLRVDDHTDPVVELSRLRELHRLYFGRPDPDTLLELAGPLAVEVADRLAGLGYAQPDLSSRPDLSTQPHLDAALRAWAGVENLEERLVPGRIDPLVLRQLRGNE</sequence>
<proteinExistence type="predicted"/>
<dbReference type="SUPFAM" id="SSF56235">
    <property type="entry name" value="N-terminal nucleophile aminohydrolases (Ntn hydrolases)"/>
    <property type="match status" value="1"/>
</dbReference>
<evidence type="ECO:0000313" key="3">
    <source>
        <dbReference type="Proteomes" id="UP000642748"/>
    </source>
</evidence>
<accession>A0A8J3QR05</accession>
<dbReference type="PANTHER" id="PTHR39328">
    <property type="entry name" value="BLL2871 PROTEIN"/>
    <property type="match status" value="1"/>
</dbReference>
<keyword evidence="3" id="KW-1185">Reference proteome</keyword>
<gene>
    <name evidence="2" type="ORF">Raf01_29040</name>
</gene>
<feature type="domain" description="Putative peptidoglycan binding" evidence="1">
    <location>
        <begin position="208"/>
        <end position="283"/>
    </location>
</feature>
<name>A0A8J3QR05_9ACTN</name>
<protein>
    <recommendedName>
        <fullName evidence="1">Putative peptidoglycan binding domain-containing protein</fullName>
    </recommendedName>
</protein>
<dbReference type="RefSeq" id="WP_203918364.1">
    <property type="nucleotide sequence ID" value="NZ_BONZ01000027.1"/>
</dbReference>
<dbReference type="Pfam" id="PF06267">
    <property type="entry name" value="DUF1028"/>
    <property type="match status" value="1"/>
</dbReference>
<dbReference type="EMBL" id="BONZ01000027">
    <property type="protein sequence ID" value="GIH14732.1"/>
    <property type="molecule type" value="Genomic_DNA"/>
</dbReference>
<evidence type="ECO:0000313" key="2">
    <source>
        <dbReference type="EMBL" id="GIH14732.1"/>
    </source>
</evidence>
<dbReference type="PANTHER" id="PTHR39328:SF1">
    <property type="entry name" value="BLL2871 PROTEIN"/>
    <property type="match status" value="1"/>
</dbReference>
<dbReference type="InterPro" id="IPR014927">
    <property type="entry name" value="PG-bd_2"/>
</dbReference>
<dbReference type="InterPro" id="IPR029055">
    <property type="entry name" value="Ntn_hydrolases_N"/>
</dbReference>
<dbReference type="Pfam" id="PF08823">
    <property type="entry name" value="PG_binding_2"/>
    <property type="match status" value="1"/>
</dbReference>
<dbReference type="InterPro" id="IPR010430">
    <property type="entry name" value="DUF1028"/>
</dbReference>
<evidence type="ECO:0000259" key="1">
    <source>
        <dbReference type="Pfam" id="PF08823"/>
    </source>
</evidence>
<reference evidence="2" key="1">
    <citation type="submission" date="2021-01" db="EMBL/GenBank/DDBJ databases">
        <title>Whole genome shotgun sequence of Rugosimonospora africana NBRC 104875.</title>
        <authorList>
            <person name="Komaki H."/>
            <person name="Tamura T."/>
        </authorList>
    </citation>
    <scope>NUCLEOTIDE SEQUENCE</scope>
    <source>
        <strain evidence="2">NBRC 104875</strain>
    </source>
</reference>
<comment type="caution">
    <text evidence="2">The sequence shown here is derived from an EMBL/GenBank/DDBJ whole genome shotgun (WGS) entry which is preliminary data.</text>
</comment>
<dbReference type="AlphaFoldDB" id="A0A8J3QR05"/>
<organism evidence="2 3">
    <name type="scientific">Rugosimonospora africana</name>
    <dbReference type="NCBI Taxonomy" id="556532"/>
    <lineage>
        <taxon>Bacteria</taxon>
        <taxon>Bacillati</taxon>
        <taxon>Actinomycetota</taxon>
        <taxon>Actinomycetes</taxon>
        <taxon>Micromonosporales</taxon>
        <taxon>Micromonosporaceae</taxon>
        <taxon>Rugosimonospora</taxon>
    </lineage>
</organism>
<dbReference type="Proteomes" id="UP000642748">
    <property type="component" value="Unassembled WGS sequence"/>
</dbReference>
<dbReference type="Gene3D" id="3.60.20.10">
    <property type="entry name" value="Glutamine Phosphoribosylpyrophosphate, subunit 1, domain 1"/>
    <property type="match status" value="1"/>
</dbReference>